<gene>
    <name evidence="1" type="ORF">SAMN06296028_10327</name>
</gene>
<sequence>MVVFVSMFVAKAILTELRDRGIITTPVLVLAMVFRP</sequence>
<proteinExistence type="predicted"/>
<name>A0A1X7CF22_9MICC</name>
<protein>
    <submittedName>
        <fullName evidence="1">Uncharacterized protein</fullName>
    </submittedName>
</protein>
<organism evidence="1 2">
    <name type="scientific">Kocuria marina subsp. indica</name>
    <dbReference type="NCBI Taxonomy" id="1049583"/>
    <lineage>
        <taxon>Bacteria</taxon>
        <taxon>Bacillati</taxon>
        <taxon>Actinomycetota</taxon>
        <taxon>Actinomycetes</taxon>
        <taxon>Micrococcales</taxon>
        <taxon>Micrococcaceae</taxon>
        <taxon>Kocuria</taxon>
    </lineage>
</organism>
<dbReference type="Proteomes" id="UP000192929">
    <property type="component" value="Unassembled WGS sequence"/>
</dbReference>
<evidence type="ECO:0000313" key="2">
    <source>
        <dbReference type="Proteomes" id="UP000192929"/>
    </source>
</evidence>
<reference evidence="2" key="1">
    <citation type="submission" date="2017-04" db="EMBL/GenBank/DDBJ databases">
        <authorList>
            <person name="Varghese N."/>
            <person name="Submissions S."/>
        </authorList>
    </citation>
    <scope>NUCLEOTIDE SEQUENCE [LARGE SCALE GENOMIC DNA]</scope>
    <source>
        <strain evidence="2">NIO-1021</strain>
    </source>
</reference>
<evidence type="ECO:0000313" key="1">
    <source>
        <dbReference type="EMBL" id="SME95475.1"/>
    </source>
</evidence>
<keyword evidence="2" id="KW-1185">Reference proteome</keyword>
<dbReference type="AlphaFoldDB" id="A0A1X7CF22"/>
<dbReference type="EMBL" id="FXAC01000003">
    <property type="protein sequence ID" value="SME95475.1"/>
    <property type="molecule type" value="Genomic_DNA"/>
</dbReference>
<accession>A0A1X7CF22</accession>